<proteinExistence type="predicted"/>
<reference evidence="2" key="1">
    <citation type="submission" date="2024-10" db="EMBL/GenBank/DDBJ databases">
        <authorList>
            <person name="Ryan C."/>
        </authorList>
    </citation>
    <scope>NUCLEOTIDE SEQUENCE [LARGE SCALE GENOMIC DNA]</scope>
</reference>
<evidence type="ECO:0000313" key="2">
    <source>
        <dbReference type="EMBL" id="CAM0153266.1"/>
    </source>
</evidence>
<evidence type="ECO:0000259" key="1">
    <source>
        <dbReference type="Pfam" id="PF00646"/>
    </source>
</evidence>
<evidence type="ECO:0000313" key="3">
    <source>
        <dbReference type="Proteomes" id="UP001497457"/>
    </source>
</evidence>
<name>A0ABC9HI25_9POAL</name>
<dbReference type="SUPFAM" id="SSF81383">
    <property type="entry name" value="F-box domain"/>
    <property type="match status" value="1"/>
</dbReference>
<dbReference type="AlphaFoldDB" id="A0ABC9HI25"/>
<dbReference type="Proteomes" id="UP001497457">
    <property type="component" value="Unassembled WGS sequence"/>
</dbReference>
<gene>
    <name evidence="2" type="ORF">URODEC1_LOCUS125990</name>
</gene>
<comment type="caution">
    <text evidence="2">The sequence shown here is derived from an EMBL/GenBank/DDBJ whole genome shotgun (WGS) entry which is preliminary data.</text>
</comment>
<dbReference type="InterPro" id="IPR036047">
    <property type="entry name" value="F-box-like_dom_sf"/>
</dbReference>
<dbReference type="PANTHER" id="PTHR34709">
    <property type="entry name" value="OS10G0396666 PROTEIN"/>
    <property type="match status" value="1"/>
</dbReference>
<dbReference type="Pfam" id="PF00646">
    <property type="entry name" value="F-box"/>
    <property type="match status" value="1"/>
</dbReference>
<dbReference type="InterPro" id="IPR001810">
    <property type="entry name" value="F-box_dom"/>
</dbReference>
<dbReference type="InterPro" id="IPR055312">
    <property type="entry name" value="FBL15-like"/>
</dbReference>
<feature type="domain" description="F-box" evidence="1">
    <location>
        <begin position="48"/>
        <end position="87"/>
    </location>
</feature>
<sequence>MRSIWDKFRAALCISGGNRRPPPTYSAPVLVGGGDEGGGGEALQEDLLSALPDDLLLVVLLRLPSAAGAARTSVLSRRWRRLWADLPWLLFPEPADLVGMRPALAALAAPALHQHIVASDADPGDAAAVLLLAAPRLTGMLVFHDAVPHRAWTGGNVDLPCFEKAVWIHLCLGYHGLAFPLTGVFAKLTVLHFMYLGRVKELQQLTIVAPMLRQLCVCCCFIDGGRQPVAQIFAPVLEMLWWDNAYDMSSVQLGKLAHLRQLSTFCTVTYGCTGYPYNWDPMMLLRRFQKIPILHLLIIYPANLTDSQYLAEIITLRPDIEELSLGLGLSARGHAFGPCVFHLLSIFFWYKKAEDEDI</sequence>
<accession>A0ABC9HI25</accession>
<protein>
    <recommendedName>
        <fullName evidence="1">F-box domain-containing protein</fullName>
    </recommendedName>
</protein>
<dbReference type="EMBL" id="CAXIPR030007086">
    <property type="protein sequence ID" value="CAM0153266.1"/>
    <property type="molecule type" value="Genomic_DNA"/>
</dbReference>
<dbReference type="PANTHER" id="PTHR34709:SF52">
    <property type="entry name" value="OS07G0548100 PROTEIN"/>
    <property type="match status" value="1"/>
</dbReference>
<organism evidence="2 3">
    <name type="scientific">Urochloa decumbens</name>
    <dbReference type="NCBI Taxonomy" id="240449"/>
    <lineage>
        <taxon>Eukaryota</taxon>
        <taxon>Viridiplantae</taxon>
        <taxon>Streptophyta</taxon>
        <taxon>Embryophyta</taxon>
        <taxon>Tracheophyta</taxon>
        <taxon>Spermatophyta</taxon>
        <taxon>Magnoliopsida</taxon>
        <taxon>Liliopsida</taxon>
        <taxon>Poales</taxon>
        <taxon>Poaceae</taxon>
        <taxon>PACMAD clade</taxon>
        <taxon>Panicoideae</taxon>
        <taxon>Panicodae</taxon>
        <taxon>Paniceae</taxon>
        <taxon>Melinidinae</taxon>
        <taxon>Urochloa</taxon>
    </lineage>
</organism>
<keyword evidence="3" id="KW-1185">Reference proteome</keyword>